<proteinExistence type="predicted"/>
<organism evidence="2 3">
    <name type="scientific">Russula ochroleuca</name>
    <dbReference type="NCBI Taxonomy" id="152965"/>
    <lineage>
        <taxon>Eukaryota</taxon>
        <taxon>Fungi</taxon>
        <taxon>Dikarya</taxon>
        <taxon>Basidiomycota</taxon>
        <taxon>Agaricomycotina</taxon>
        <taxon>Agaricomycetes</taxon>
        <taxon>Russulales</taxon>
        <taxon>Russulaceae</taxon>
        <taxon>Russula</taxon>
    </lineage>
</organism>
<reference evidence="2" key="1">
    <citation type="submission" date="2019-10" db="EMBL/GenBank/DDBJ databases">
        <authorList>
            <consortium name="DOE Joint Genome Institute"/>
            <person name="Kuo A."/>
            <person name="Miyauchi S."/>
            <person name="Kiss E."/>
            <person name="Drula E."/>
            <person name="Kohler A."/>
            <person name="Sanchez-Garcia M."/>
            <person name="Andreopoulos B."/>
            <person name="Barry K.W."/>
            <person name="Bonito G."/>
            <person name="Buee M."/>
            <person name="Carver A."/>
            <person name="Chen C."/>
            <person name="Cichocki N."/>
            <person name="Clum A."/>
            <person name="Culley D."/>
            <person name="Crous P.W."/>
            <person name="Fauchery L."/>
            <person name="Girlanda M."/>
            <person name="Hayes R."/>
            <person name="Keri Z."/>
            <person name="LaButti K."/>
            <person name="Lipzen A."/>
            <person name="Lombard V."/>
            <person name="Magnuson J."/>
            <person name="Maillard F."/>
            <person name="Morin E."/>
            <person name="Murat C."/>
            <person name="Nolan M."/>
            <person name="Ohm R."/>
            <person name="Pangilinan J."/>
            <person name="Pereira M."/>
            <person name="Perotto S."/>
            <person name="Peter M."/>
            <person name="Riley R."/>
            <person name="Sitrit Y."/>
            <person name="Stielow B."/>
            <person name="Szollosi G."/>
            <person name="Zifcakova L."/>
            <person name="Stursova M."/>
            <person name="Spatafora J.W."/>
            <person name="Tedersoo L."/>
            <person name="Vaario L.-M."/>
            <person name="Yamada A."/>
            <person name="Yan M."/>
            <person name="Wang P."/>
            <person name="Xu J."/>
            <person name="Bruns T."/>
            <person name="Baldrian P."/>
            <person name="Vilgalys R."/>
            <person name="Henrissat B."/>
            <person name="Grigoriev I.V."/>
            <person name="Hibbett D."/>
            <person name="Nagy L.G."/>
            <person name="Martin F.M."/>
        </authorList>
    </citation>
    <scope>NUCLEOTIDE SEQUENCE</scope>
    <source>
        <strain evidence="2">Prilba</strain>
    </source>
</reference>
<reference evidence="2" key="2">
    <citation type="journal article" date="2020" name="Nat. Commun.">
        <title>Large-scale genome sequencing of mycorrhizal fungi provides insights into the early evolution of symbiotic traits.</title>
        <authorList>
            <person name="Miyauchi S."/>
            <person name="Kiss E."/>
            <person name="Kuo A."/>
            <person name="Drula E."/>
            <person name="Kohler A."/>
            <person name="Sanchez-Garcia M."/>
            <person name="Morin E."/>
            <person name="Andreopoulos B."/>
            <person name="Barry K.W."/>
            <person name="Bonito G."/>
            <person name="Buee M."/>
            <person name="Carver A."/>
            <person name="Chen C."/>
            <person name="Cichocki N."/>
            <person name="Clum A."/>
            <person name="Culley D."/>
            <person name="Crous P.W."/>
            <person name="Fauchery L."/>
            <person name="Girlanda M."/>
            <person name="Hayes R.D."/>
            <person name="Keri Z."/>
            <person name="LaButti K."/>
            <person name="Lipzen A."/>
            <person name="Lombard V."/>
            <person name="Magnuson J."/>
            <person name="Maillard F."/>
            <person name="Murat C."/>
            <person name="Nolan M."/>
            <person name="Ohm R.A."/>
            <person name="Pangilinan J."/>
            <person name="Pereira M.F."/>
            <person name="Perotto S."/>
            <person name="Peter M."/>
            <person name="Pfister S."/>
            <person name="Riley R."/>
            <person name="Sitrit Y."/>
            <person name="Stielow J.B."/>
            <person name="Szollosi G."/>
            <person name="Zifcakova L."/>
            <person name="Stursova M."/>
            <person name="Spatafora J.W."/>
            <person name="Tedersoo L."/>
            <person name="Vaario L.M."/>
            <person name="Yamada A."/>
            <person name="Yan M."/>
            <person name="Wang P."/>
            <person name="Xu J."/>
            <person name="Bruns T."/>
            <person name="Baldrian P."/>
            <person name="Vilgalys R."/>
            <person name="Dunand C."/>
            <person name="Henrissat B."/>
            <person name="Grigoriev I.V."/>
            <person name="Hibbett D."/>
            <person name="Nagy L.G."/>
            <person name="Martin F.M."/>
        </authorList>
    </citation>
    <scope>NUCLEOTIDE SEQUENCE</scope>
    <source>
        <strain evidence="2">Prilba</strain>
    </source>
</reference>
<dbReference type="Proteomes" id="UP000759537">
    <property type="component" value="Unassembled WGS sequence"/>
</dbReference>
<keyword evidence="1" id="KW-0472">Membrane</keyword>
<gene>
    <name evidence="2" type="ORF">DFH94DRAFT_729818</name>
</gene>
<dbReference type="AlphaFoldDB" id="A0A9P5N080"/>
<keyword evidence="1" id="KW-0812">Transmembrane</keyword>
<accession>A0A9P5N080</accession>
<evidence type="ECO:0000313" key="2">
    <source>
        <dbReference type="EMBL" id="KAF8482806.1"/>
    </source>
</evidence>
<keyword evidence="3" id="KW-1185">Reference proteome</keyword>
<protein>
    <submittedName>
        <fullName evidence="2">Uncharacterized protein</fullName>
    </submittedName>
</protein>
<sequence>MSIPVVSSRTPGQVVLYLSPKCPVPTLPYELHEHVTADAWAARLPQLIRLCDRYNRPVLEEASIAIPAGLHGPILHSLKQKMSPNDAIYETRFISFTIAIGILMLFFGPHIVWKFMGQKRASELVKRWEAEDARLQAPGAFVPVWTVKLAGYLSSDTRLTITTPYAAAPSYFHPAAYPPSWINGPSDTGSRNGVPATYQGFQHHMYGEVPLYGNPYAGPGLSLPPYVANGARAYSDEKIGLDGARV</sequence>
<dbReference type="OrthoDB" id="2504001at2759"/>
<comment type="caution">
    <text evidence="2">The sequence shown here is derived from an EMBL/GenBank/DDBJ whole genome shotgun (WGS) entry which is preliminary data.</text>
</comment>
<name>A0A9P5N080_9AGAM</name>
<evidence type="ECO:0000256" key="1">
    <source>
        <dbReference type="SAM" id="Phobius"/>
    </source>
</evidence>
<keyword evidence="1" id="KW-1133">Transmembrane helix</keyword>
<feature type="transmembrane region" description="Helical" evidence="1">
    <location>
        <begin position="93"/>
        <end position="113"/>
    </location>
</feature>
<evidence type="ECO:0000313" key="3">
    <source>
        <dbReference type="Proteomes" id="UP000759537"/>
    </source>
</evidence>
<dbReference type="EMBL" id="WHVB01000005">
    <property type="protein sequence ID" value="KAF8482806.1"/>
    <property type="molecule type" value="Genomic_DNA"/>
</dbReference>